<dbReference type="Proteomes" id="UP001328107">
    <property type="component" value="Unassembled WGS sequence"/>
</dbReference>
<evidence type="ECO:0000313" key="1">
    <source>
        <dbReference type="EMBL" id="GMR61912.1"/>
    </source>
</evidence>
<accession>A0AAN5DH33</accession>
<organism evidence="1 2">
    <name type="scientific">Pristionchus mayeri</name>
    <dbReference type="NCBI Taxonomy" id="1317129"/>
    <lineage>
        <taxon>Eukaryota</taxon>
        <taxon>Metazoa</taxon>
        <taxon>Ecdysozoa</taxon>
        <taxon>Nematoda</taxon>
        <taxon>Chromadorea</taxon>
        <taxon>Rhabditida</taxon>
        <taxon>Rhabditina</taxon>
        <taxon>Diplogasteromorpha</taxon>
        <taxon>Diplogasteroidea</taxon>
        <taxon>Neodiplogasteridae</taxon>
        <taxon>Pristionchus</taxon>
    </lineage>
</organism>
<dbReference type="AlphaFoldDB" id="A0AAN5DH33"/>
<name>A0AAN5DH33_9BILA</name>
<proteinExistence type="predicted"/>
<keyword evidence="2" id="KW-1185">Reference proteome</keyword>
<evidence type="ECO:0000313" key="2">
    <source>
        <dbReference type="Proteomes" id="UP001328107"/>
    </source>
</evidence>
<gene>
    <name evidence="1" type="ORF">PMAYCL1PPCAC_32107</name>
</gene>
<protein>
    <submittedName>
        <fullName evidence="1">Uncharacterized protein</fullName>
    </submittedName>
</protein>
<reference evidence="2" key="1">
    <citation type="submission" date="2022-10" db="EMBL/GenBank/DDBJ databases">
        <title>Genome assembly of Pristionchus species.</title>
        <authorList>
            <person name="Yoshida K."/>
            <person name="Sommer R.J."/>
        </authorList>
    </citation>
    <scope>NUCLEOTIDE SEQUENCE [LARGE SCALE GENOMIC DNA]</scope>
    <source>
        <strain evidence="2">RS5460</strain>
    </source>
</reference>
<feature type="non-terminal residue" evidence="1">
    <location>
        <position position="1"/>
    </location>
</feature>
<comment type="caution">
    <text evidence="1">The sequence shown here is derived from an EMBL/GenBank/DDBJ whole genome shotgun (WGS) entry which is preliminary data.</text>
</comment>
<sequence length="73" mass="8147">SRPSHRHLRYHRLPRNVYKCQMCWPMHGHTSSTRVRAVTCANIQCAGICTDTPDGPSCAEFEPEGGIPPVDTI</sequence>
<dbReference type="EMBL" id="BTRK01000006">
    <property type="protein sequence ID" value="GMR61912.1"/>
    <property type="molecule type" value="Genomic_DNA"/>
</dbReference>